<dbReference type="STRING" id="1227490.C479_14158"/>
<protein>
    <submittedName>
        <fullName evidence="2">Uncharacterized protein</fullName>
    </submittedName>
</protein>
<evidence type="ECO:0000256" key="1">
    <source>
        <dbReference type="SAM" id="MobiDB-lite"/>
    </source>
</evidence>
<dbReference type="Proteomes" id="UP000011560">
    <property type="component" value="Unassembled WGS sequence"/>
</dbReference>
<evidence type="ECO:0000313" key="2">
    <source>
        <dbReference type="EMBL" id="ELZ08489.1"/>
    </source>
</evidence>
<sequence>MSRTEGLGRYGVRPPTIVREPATDSQGIPICPECGHPVPQTKQSHQVHQPDVVDRDLRERLEGALVVFGWRCDQHAYEIVIPARCDADATHMVEGWTGVGLEFADGHARYVAVPKKTLLDVAAETGVGP</sequence>
<proteinExistence type="predicted"/>
<dbReference type="AlphaFoldDB" id="M0BFT5"/>
<dbReference type="RefSeq" id="WP_007703892.1">
    <property type="nucleotide sequence ID" value="NZ_AOIQ01000021.1"/>
</dbReference>
<evidence type="ECO:0000313" key="3">
    <source>
        <dbReference type="Proteomes" id="UP000011560"/>
    </source>
</evidence>
<dbReference type="EMBL" id="AOIQ01000021">
    <property type="protein sequence ID" value="ELZ08489.1"/>
    <property type="molecule type" value="Genomic_DNA"/>
</dbReference>
<accession>M0BFT5</accession>
<gene>
    <name evidence="2" type="ORF">C479_14158</name>
</gene>
<dbReference type="OrthoDB" id="192242at2157"/>
<name>M0BFT5_9EURY</name>
<feature type="region of interest" description="Disordered" evidence="1">
    <location>
        <begin position="1"/>
        <end position="25"/>
    </location>
</feature>
<reference evidence="2 3" key="1">
    <citation type="journal article" date="2014" name="PLoS Genet.">
        <title>Phylogenetically driven sequencing of extremely halophilic archaea reveals strategies for static and dynamic osmo-response.</title>
        <authorList>
            <person name="Becker E.A."/>
            <person name="Seitzer P.M."/>
            <person name="Tritt A."/>
            <person name="Larsen D."/>
            <person name="Krusor M."/>
            <person name="Yao A.I."/>
            <person name="Wu D."/>
            <person name="Madern D."/>
            <person name="Eisen J.A."/>
            <person name="Darling A.E."/>
            <person name="Facciotti M.T."/>
        </authorList>
    </citation>
    <scope>NUCLEOTIDE SEQUENCE [LARGE SCALE GENOMIC DNA]</scope>
    <source>
        <strain evidence="2 3">JCM 14624</strain>
    </source>
</reference>
<keyword evidence="3" id="KW-1185">Reference proteome</keyword>
<organism evidence="2 3">
    <name type="scientific">Halovivax asiaticus JCM 14624</name>
    <dbReference type="NCBI Taxonomy" id="1227490"/>
    <lineage>
        <taxon>Archaea</taxon>
        <taxon>Methanobacteriati</taxon>
        <taxon>Methanobacteriota</taxon>
        <taxon>Stenosarchaea group</taxon>
        <taxon>Halobacteria</taxon>
        <taxon>Halobacteriales</taxon>
        <taxon>Natrialbaceae</taxon>
        <taxon>Halovivax</taxon>
    </lineage>
</organism>
<comment type="caution">
    <text evidence="2">The sequence shown here is derived from an EMBL/GenBank/DDBJ whole genome shotgun (WGS) entry which is preliminary data.</text>
</comment>